<feature type="transmembrane region" description="Helical" evidence="2">
    <location>
        <begin position="129"/>
        <end position="147"/>
    </location>
</feature>
<keyword evidence="2" id="KW-0812">Transmembrane</keyword>
<reference evidence="4" key="1">
    <citation type="submission" date="2021-01" db="EMBL/GenBank/DDBJ databases">
        <authorList>
            <person name="Corre E."/>
            <person name="Pelletier E."/>
            <person name="Niang G."/>
            <person name="Scheremetjew M."/>
            <person name="Finn R."/>
            <person name="Kale V."/>
            <person name="Holt S."/>
            <person name="Cochrane G."/>
            <person name="Meng A."/>
            <person name="Brown T."/>
            <person name="Cohen L."/>
        </authorList>
    </citation>
    <scope>NUCLEOTIDE SEQUENCE</scope>
    <source>
        <strain evidence="4">CCMP2058</strain>
    </source>
</reference>
<feature type="chain" id="PRO_5030515370" evidence="3">
    <location>
        <begin position="19"/>
        <end position="238"/>
    </location>
</feature>
<evidence type="ECO:0000256" key="1">
    <source>
        <dbReference type="SAM" id="Coils"/>
    </source>
</evidence>
<sequence length="238" mass="26482">MTSRALLSCFLFLIRVSAEDLAPQYIENGEIVTAGQEDANRAKEFSEKRREKIENHRKELASKEGMRFTKPVETLDRSALQNQLQTDIEGEGSTKFDARKIKQVARKGEDTVVYVVGGTGHSGMSWSSFGMYWGLNITLVVLIYAYCRSPYARYLKPQPKAKKIPGQMPLPKRRKARVSMSPGLPTVVEMETTTETTSNAINMTDPGEGIAVDVDIQASELISEAEKLAALAEKEFQS</sequence>
<feature type="coiled-coil region" evidence="1">
    <location>
        <begin position="36"/>
        <end position="63"/>
    </location>
</feature>
<name>A0A7S0CZ77_9EUKA</name>
<evidence type="ECO:0000313" key="4">
    <source>
        <dbReference type="EMBL" id="CAD8436516.1"/>
    </source>
</evidence>
<keyword evidence="2" id="KW-0472">Membrane</keyword>
<dbReference type="EMBL" id="HBEM01005757">
    <property type="protein sequence ID" value="CAD8436516.1"/>
    <property type="molecule type" value="Transcribed_RNA"/>
</dbReference>
<protein>
    <submittedName>
        <fullName evidence="4">Uncharacterized protein</fullName>
    </submittedName>
</protein>
<keyword evidence="2" id="KW-1133">Transmembrane helix</keyword>
<proteinExistence type="predicted"/>
<organism evidence="4">
    <name type="scientific">Amorphochlora amoebiformis</name>
    <dbReference type="NCBI Taxonomy" id="1561963"/>
    <lineage>
        <taxon>Eukaryota</taxon>
        <taxon>Sar</taxon>
        <taxon>Rhizaria</taxon>
        <taxon>Cercozoa</taxon>
        <taxon>Chlorarachniophyceae</taxon>
        <taxon>Amorphochlora</taxon>
    </lineage>
</organism>
<keyword evidence="1" id="KW-0175">Coiled coil</keyword>
<evidence type="ECO:0000256" key="2">
    <source>
        <dbReference type="SAM" id="Phobius"/>
    </source>
</evidence>
<evidence type="ECO:0000256" key="3">
    <source>
        <dbReference type="SAM" id="SignalP"/>
    </source>
</evidence>
<accession>A0A7S0CZ77</accession>
<dbReference type="AlphaFoldDB" id="A0A7S0CZ77"/>
<feature type="signal peptide" evidence="3">
    <location>
        <begin position="1"/>
        <end position="18"/>
    </location>
</feature>
<keyword evidence="3" id="KW-0732">Signal</keyword>
<gene>
    <name evidence="4" type="ORF">LAMO00422_LOCUS4034</name>
</gene>